<dbReference type="GO" id="GO:0043248">
    <property type="term" value="P:proteasome assembly"/>
    <property type="evidence" value="ECO:0007669"/>
    <property type="project" value="InterPro"/>
</dbReference>
<accession>A0A166V7Q1</accession>
<proteinExistence type="inferred from homology"/>
<sequence>MDPSFRIVPGPAPKSTNDAKATKATLNSFGLHDTLTHGTRSIAHDVQATSALQARLESWEETQDNLKLTMARNVQGLHAPMRILMERKIVGFNPHMPAFPNQSNLAMDILMGRDETLEPADFCGGPEAGPSMNIHAEMERVRGI</sequence>
<dbReference type="GO" id="GO:0000502">
    <property type="term" value="C:proteasome complex"/>
    <property type="evidence" value="ECO:0007669"/>
    <property type="project" value="UniProtKB-KW"/>
</dbReference>
<dbReference type="GO" id="GO:0005737">
    <property type="term" value="C:cytoplasm"/>
    <property type="evidence" value="ECO:0007669"/>
    <property type="project" value="TreeGrafter"/>
</dbReference>
<evidence type="ECO:0000256" key="2">
    <source>
        <dbReference type="ARBA" id="ARBA00043974"/>
    </source>
</evidence>
<dbReference type="PANTHER" id="PTHR12828">
    <property type="entry name" value="PROTEASOME MATURATION PROTEIN UMP1"/>
    <property type="match status" value="1"/>
</dbReference>
<evidence type="ECO:0000313" key="3">
    <source>
        <dbReference type="EMBL" id="KZP32426.1"/>
    </source>
</evidence>
<evidence type="ECO:0000256" key="1">
    <source>
        <dbReference type="ARBA" id="ARBA00023186"/>
    </source>
</evidence>
<dbReference type="STRING" id="436010.A0A166V7Q1"/>
<dbReference type="InterPro" id="IPR008012">
    <property type="entry name" value="Ump1"/>
</dbReference>
<keyword evidence="4" id="KW-1185">Reference proteome</keyword>
<dbReference type="GO" id="GO:0005634">
    <property type="term" value="C:nucleus"/>
    <property type="evidence" value="ECO:0007669"/>
    <property type="project" value="TreeGrafter"/>
</dbReference>
<dbReference type="Pfam" id="PF05348">
    <property type="entry name" value="UMP1"/>
    <property type="match status" value="1"/>
</dbReference>
<reference evidence="3 4" key="1">
    <citation type="journal article" date="2016" name="Mol. Biol. Evol.">
        <title>Comparative Genomics of Early-Diverging Mushroom-Forming Fungi Provides Insights into the Origins of Lignocellulose Decay Capabilities.</title>
        <authorList>
            <person name="Nagy L.G."/>
            <person name="Riley R."/>
            <person name="Tritt A."/>
            <person name="Adam C."/>
            <person name="Daum C."/>
            <person name="Floudas D."/>
            <person name="Sun H."/>
            <person name="Yadav J.S."/>
            <person name="Pangilinan J."/>
            <person name="Larsson K.H."/>
            <person name="Matsuura K."/>
            <person name="Barry K."/>
            <person name="Labutti K."/>
            <person name="Kuo R."/>
            <person name="Ohm R.A."/>
            <person name="Bhattacharya S.S."/>
            <person name="Shirouzu T."/>
            <person name="Yoshinaga Y."/>
            <person name="Martin F.M."/>
            <person name="Grigoriev I.V."/>
            <person name="Hibbett D.S."/>
        </authorList>
    </citation>
    <scope>NUCLEOTIDE SEQUENCE [LARGE SCALE GENOMIC DNA]</scope>
    <source>
        <strain evidence="3 4">CBS 109695</strain>
    </source>
</reference>
<dbReference type="AlphaFoldDB" id="A0A166V7Q1"/>
<organism evidence="3 4">
    <name type="scientific">Athelia psychrophila</name>
    <dbReference type="NCBI Taxonomy" id="1759441"/>
    <lineage>
        <taxon>Eukaryota</taxon>
        <taxon>Fungi</taxon>
        <taxon>Dikarya</taxon>
        <taxon>Basidiomycota</taxon>
        <taxon>Agaricomycotina</taxon>
        <taxon>Agaricomycetes</taxon>
        <taxon>Agaricomycetidae</taxon>
        <taxon>Atheliales</taxon>
        <taxon>Atheliaceae</taxon>
        <taxon>Athelia</taxon>
    </lineage>
</organism>
<dbReference type="Proteomes" id="UP000076532">
    <property type="component" value="Unassembled WGS sequence"/>
</dbReference>
<keyword evidence="3" id="KW-0647">Proteasome</keyword>
<gene>
    <name evidence="3" type="ORF">FIBSPDRAFT_518354</name>
</gene>
<protein>
    <submittedName>
        <fullName evidence="3">Proteasome maturation factor UMP1</fullName>
    </submittedName>
</protein>
<dbReference type="PANTHER" id="PTHR12828:SF3">
    <property type="entry name" value="PROTEASOME MATURATION PROTEIN"/>
    <property type="match status" value="1"/>
</dbReference>
<evidence type="ECO:0000313" key="4">
    <source>
        <dbReference type="Proteomes" id="UP000076532"/>
    </source>
</evidence>
<keyword evidence="1" id="KW-0143">Chaperone</keyword>
<comment type="similarity">
    <text evidence="2">Belongs to the POMP/UMP1 family.</text>
</comment>
<dbReference type="EMBL" id="KV417486">
    <property type="protein sequence ID" value="KZP32426.1"/>
    <property type="molecule type" value="Genomic_DNA"/>
</dbReference>
<name>A0A166V7Q1_9AGAM</name>
<dbReference type="OrthoDB" id="15001at2759"/>